<keyword evidence="3 10" id="KW-0240">DNA-directed RNA polymerase</keyword>
<keyword evidence="7 10" id="KW-0731">Sigma factor</keyword>
<evidence type="ECO:0000313" key="14">
    <source>
        <dbReference type="EMBL" id="ABI57572.1"/>
    </source>
</evidence>
<dbReference type="GO" id="GO:0016987">
    <property type="term" value="F:sigma factor activity"/>
    <property type="evidence" value="ECO:0007669"/>
    <property type="project" value="UniProtKB-KW"/>
</dbReference>
<keyword evidence="5 10" id="KW-0548">Nucleotidyltransferase</keyword>
<dbReference type="EMBL" id="CP000453">
    <property type="protein sequence ID" value="ABI57572.1"/>
    <property type="molecule type" value="Genomic_DNA"/>
</dbReference>
<accession>Q0A6G5</accession>
<dbReference type="Pfam" id="PF04963">
    <property type="entry name" value="Sigma54_CBD"/>
    <property type="match status" value="1"/>
</dbReference>
<protein>
    <recommendedName>
        <fullName evidence="2 10">RNA polymerase sigma-54 factor</fullName>
    </recommendedName>
</protein>
<dbReference type="PIRSF" id="PIRSF000774">
    <property type="entry name" value="RpoN"/>
    <property type="match status" value="1"/>
</dbReference>
<dbReference type="PANTHER" id="PTHR32248">
    <property type="entry name" value="RNA POLYMERASE SIGMA-54 FACTOR"/>
    <property type="match status" value="1"/>
</dbReference>
<feature type="domain" description="RNA polymerase sigma factor 54 core-binding" evidence="13">
    <location>
        <begin position="139"/>
        <end position="331"/>
    </location>
</feature>
<keyword evidence="15" id="KW-1185">Reference proteome</keyword>
<dbReference type="HOGENOM" id="CLU_020569_0_1_6"/>
<dbReference type="Pfam" id="PF00309">
    <property type="entry name" value="Sigma54_AID"/>
    <property type="match status" value="1"/>
</dbReference>
<name>Q0A6G5_ALKEH</name>
<dbReference type="GO" id="GO:0003677">
    <property type="term" value="F:DNA binding"/>
    <property type="evidence" value="ECO:0007669"/>
    <property type="project" value="UniProtKB-KW"/>
</dbReference>
<dbReference type="GO" id="GO:0001216">
    <property type="term" value="F:DNA-binding transcription activator activity"/>
    <property type="evidence" value="ECO:0007669"/>
    <property type="project" value="InterPro"/>
</dbReference>
<proteinExistence type="inferred from homology"/>
<evidence type="ECO:0000259" key="13">
    <source>
        <dbReference type="Pfam" id="PF04963"/>
    </source>
</evidence>
<sequence>MATVMKQSLQLRLGQQLTMTPQLQQAIRLLQLSTLDLQMEIQQQLESNVMLELAEEDQQETEQRTEEGETQDTEGERGDEASTEEATEAGTAGEETAAQEQADIPEDLPLDSNWDDIYDGSTPWSQPDSEDEDRDPYANRSGGGETLHDHLTWQAELTPFTDRDAAIAQVIIDSVRDDGYLGAGIEELISALPAEWAVEPDEVEAVLRRIQHFDPVGVAARDPREALLIQLEQLPPDTPLLPEARRLVDLHLDMLVQRQYAQLCRRMKLNQDQLREVLGLIQTLDPRPGSQIGGDETQYVVPDVVVRRSDGRWQVELNPATAPRLRVNSYYASLIKRADNSSDNTTLRNHLQEARWFIKSLLSRNDTLLKVARCIVERQQGYFDHGEEAMQPLVLREVAEAVDMHESTISRITTRKYMHTPRGTLEFKYFFSSHVQTVDGGECSATAIRARIRRLIADENPTKPLSDSRIANILQEEGINVARRTVAKYREAMAIASSSERKRLA</sequence>
<dbReference type="GO" id="GO:0006352">
    <property type="term" value="P:DNA-templated transcription initiation"/>
    <property type="evidence" value="ECO:0007669"/>
    <property type="project" value="InterPro"/>
</dbReference>
<dbReference type="Gene3D" id="1.10.10.60">
    <property type="entry name" value="Homeodomain-like"/>
    <property type="match status" value="1"/>
</dbReference>
<feature type="domain" description="RNA polymerase sigma factor 54 DNA-binding" evidence="12">
    <location>
        <begin position="346"/>
        <end position="503"/>
    </location>
</feature>
<evidence type="ECO:0000256" key="5">
    <source>
        <dbReference type="ARBA" id="ARBA00022695"/>
    </source>
</evidence>
<dbReference type="PROSITE" id="PS00717">
    <property type="entry name" value="SIGMA54_1"/>
    <property type="match status" value="1"/>
</dbReference>
<evidence type="ECO:0000256" key="2">
    <source>
        <dbReference type="ARBA" id="ARBA00019942"/>
    </source>
</evidence>
<dbReference type="InterPro" id="IPR038709">
    <property type="entry name" value="RpoN_core-bd_sf"/>
</dbReference>
<keyword evidence="4 10" id="KW-0808">Transferase</keyword>
<evidence type="ECO:0000256" key="4">
    <source>
        <dbReference type="ARBA" id="ARBA00022679"/>
    </source>
</evidence>
<keyword evidence="8 10" id="KW-0238">DNA-binding</keyword>
<dbReference type="InterPro" id="IPR000394">
    <property type="entry name" value="RNA_pol_sigma_54"/>
</dbReference>
<dbReference type="GO" id="GO:0000428">
    <property type="term" value="C:DNA-directed RNA polymerase complex"/>
    <property type="evidence" value="ECO:0007669"/>
    <property type="project" value="UniProtKB-KW"/>
</dbReference>
<dbReference type="KEGG" id="aeh:Mlg_2230"/>
<dbReference type="NCBIfam" id="NF009118">
    <property type="entry name" value="PRK12469.1"/>
    <property type="match status" value="1"/>
</dbReference>
<dbReference type="PRINTS" id="PR00045">
    <property type="entry name" value="SIGMA54FCT"/>
</dbReference>
<evidence type="ECO:0000256" key="11">
    <source>
        <dbReference type="SAM" id="MobiDB-lite"/>
    </source>
</evidence>
<dbReference type="InterPro" id="IPR007634">
    <property type="entry name" value="RNA_pol_sigma_54_DNA-bd"/>
</dbReference>
<evidence type="ECO:0000256" key="8">
    <source>
        <dbReference type="ARBA" id="ARBA00023125"/>
    </source>
</evidence>
<dbReference type="eggNOG" id="COG1508">
    <property type="taxonomic scope" value="Bacteria"/>
</dbReference>
<reference evidence="15" key="1">
    <citation type="submission" date="2006-08" db="EMBL/GenBank/DDBJ databases">
        <title>Complete sequence of Alkalilimnicola ehrilichei MLHE-1.</title>
        <authorList>
            <person name="Copeland A."/>
            <person name="Lucas S."/>
            <person name="Lapidus A."/>
            <person name="Barry K."/>
            <person name="Detter J.C."/>
            <person name="Glavina del Rio T."/>
            <person name="Hammon N."/>
            <person name="Israni S."/>
            <person name="Dalin E."/>
            <person name="Tice H."/>
            <person name="Pitluck S."/>
            <person name="Sims D."/>
            <person name="Brettin T."/>
            <person name="Bruce D."/>
            <person name="Han C."/>
            <person name="Tapia R."/>
            <person name="Gilna P."/>
            <person name="Schmutz J."/>
            <person name="Larimer F."/>
            <person name="Land M."/>
            <person name="Hauser L."/>
            <person name="Kyrpides N."/>
            <person name="Mikhailova N."/>
            <person name="Oremland R.S."/>
            <person name="Hoeft S.E."/>
            <person name="Switzer-Blum J."/>
            <person name="Kulp T."/>
            <person name="King G."/>
            <person name="Tabita R."/>
            <person name="Witte B."/>
            <person name="Santini J.M."/>
            <person name="Basu P."/>
            <person name="Hollibaugh J.T."/>
            <person name="Xie G."/>
            <person name="Stolz J.F."/>
            <person name="Richardson P."/>
        </authorList>
    </citation>
    <scope>NUCLEOTIDE SEQUENCE [LARGE SCALE GENOMIC DNA]</scope>
    <source>
        <strain evidence="15">ATCC BAA-1101 / DSM 17681 / MLHE-1</strain>
    </source>
</reference>
<evidence type="ECO:0000256" key="3">
    <source>
        <dbReference type="ARBA" id="ARBA00022478"/>
    </source>
</evidence>
<comment type="function">
    <text evidence="10">Sigma factors are initiation factors that promote the attachment of RNA polymerase to specific initiation sites and are then released.</text>
</comment>
<dbReference type="NCBIfam" id="TIGR02395">
    <property type="entry name" value="rpoN_sigma"/>
    <property type="match status" value="1"/>
</dbReference>
<feature type="compositionally biased region" description="Acidic residues" evidence="11">
    <location>
        <begin position="103"/>
        <end position="118"/>
    </location>
</feature>
<dbReference type="Pfam" id="PF04552">
    <property type="entry name" value="Sigma54_DBD"/>
    <property type="match status" value="1"/>
</dbReference>
<dbReference type="PROSITE" id="PS00718">
    <property type="entry name" value="SIGMA54_2"/>
    <property type="match status" value="1"/>
</dbReference>
<evidence type="ECO:0000256" key="9">
    <source>
        <dbReference type="ARBA" id="ARBA00023163"/>
    </source>
</evidence>
<dbReference type="PANTHER" id="PTHR32248:SF4">
    <property type="entry name" value="RNA POLYMERASE SIGMA-54 FACTOR"/>
    <property type="match status" value="1"/>
</dbReference>
<organism evidence="14 15">
    <name type="scientific">Alkalilimnicola ehrlichii (strain ATCC BAA-1101 / DSM 17681 / MLHE-1)</name>
    <dbReference type="NCBI Taxonomy" id="187272"/>
    <lineage>
        <taxon>Bacteria</taxon>
        <taxon>Pseudomonadati</taxon>
        <taxon>Pseudomonadota</taxon>
        <taxon>Gammaproteobacteria</taxon>
        <taxon>Chromatiales</taxon>
        <taxon>Ectothiorhodospiraceae</taxon>
        <taxon>Alkalilimnicola</taxon>
    </lineage>
</organism>
<feature type="compositionally biased region" description="Low complexity" evidence="11">
    <location>
        <begin position="88"/>
        <end position="102"/>
    </location>
</feature>
<evidence type="ECO:0000256" key="1">
    <source>
        <dbReference type="ARBA" id="ARBA00008798"/>
    </source>
</evidence>
<feature type="region of interest" description="Disordered" evidence="11">
    <location>
        <begin position="54"/>
        <end position="146"/>
    </location>
</feature>
<keyword evidence="9 10" id="KW-0804">Transcription</keyword>
<gene>
    <name evidence="14" type="ordered locus">Mlg_2230</name>
</gene>
<evidence type="ECO:0000313" key="15">
    <source>
        <dbReference type="Proteomes" id="UP000001962"/>
    </source>
</evidence>
<dbReference type="Proteomes" id="UP000001962">
    <property type="component" value="Chromosome"/>
</dbReference>
<dbReference type="InterPro" id="IPR007046">
    <property type="entry name" value="RNA_pol_sigma_54_core-bd"/>
</dbReference>
<evidence type="ECO:0000256" key="6">
    <source>
        <dbReference type="ARBA" id="ARBA00023015"/>
    </source>
</evidence>
<dbReference type="AlphaFoldDB" id="Q0A6G5"/>
<evidence type="ECO:0000259" key="12">
    <source>
        <dbReference type="Pfam" id="PF04552"/>
    </source>
</evidence>
<evidence type="ECO:0000256" key="7">
    <source>
        <dbReference type="ARBA" id="ARBA00023082"/>
    </source>
</evidence>
<comment type="similarity">
    <text evidence="1 10">Belongs to the sigma-54 factor family.</text>
</comment>
<evidence type="ECO:0000256" key="10">
    <source>
        <dbReference type="PIRNR" id="PIRNR000774"/>
    </source>
</evidence>
<dbReference type="GO" id="GO:0016779">
    <property type="term" value="F:nucleotidyltransferase activity"/>
    <property type="evidence" value="ECO:0007669"/>
    <property type="project" value="UniProtKB-KW"/>
</dbReference>
<dbReference type="NCBIfam" id="NF004595">
    <property type="entry name" value="PRK05932.1-2"/>
    <property type="match status" value="1"/>
</dbReference>
<dbReference type="Gene3D" id="1.10.10.1330">
    <property type="entry name" value="RNA polymerase sigma-54 factor, core-binding domain"/>
    <property type="match status" value="1"/>
</dbReference>
<keyword evidence="6 10" id="KW-0805">Transcription regulation</keyword>
<dbReference type="PROSITE" id="PS50044">
    <property type="entry name" value="SIGMA54_3"/>
    <property type="match status" value="1"/>
</dbReference>